<evidence type="ECO:0000259" key="8">
    <source>
        <dbReference type="PROSITE" id="PS00624"/>
    </source>
</evidence>
<dbReference type="AlphaFoldDB" id="A0A4R3HXQ5"/>
<dbReference type="Gene3D" id="3.30.560.10">
    <property type="entry name" value="Glucose Oxidase, domain 3"/>
    <property type="match status" value="1"/>
</dbReference>
<dbReference type="PROSITE" id="PS00624">
    <property type="entry name" value="GMC_OXRED_2"/>
    <property type="match status" value="1"/>
</dbReference>
<comment type="cofactor">
    <cofactor evidence="1 5">
        <name>FAD</name>
        <dbReference type="ChEBI" id="CHEBI:57692"/>
    </cofactor>
</comment>
<sequence>MEFDYIVIGGGSAGAVMASRLSEDPAVSVALLEYGAQDRSAAIHVPFGMITTVPTPYLNYAYKTVPQPGLNGRQGYQPRGKTLGGSSSINAMVYIRGHQQDYDDWAELGNQGWGWKDVLPYFLKAENNETHSGDLHGQGGPLNVAELMSPSGARDAFVAAGKQAGFPVNDDFNGDEQEGVGVYQVTHKDGRRCSSARAYLTDAKQRRNLLVFTRAKVLKLNFAGKRCTGAEVNYMGKTIRFDCRREVILSAGAINSPQILLLSGVGPQEELKALGIPVVHHLPGVGKGLADHPDYVSTFRTGRRDVLGPSPAGIWHLLRDAWRFRQGNPRGLMNSNGAEAGGFLKTDPSLARPDIQLHFVVGILQDHARKVSPFHGVSCHTCILRPESRGWIKLANADPFAAPLINPNFLDVESDAQALLKGVRLSQKIMQAAAMKDYAVKETNPALHLPDDQLLMEIRNRADTVYHPLGSCRMGTDAMAVVNSELQVHGLVGLRVVDASVMPTIIGGNTNAPTIMIAEKISDLVRTSHSNVPMAV</sequence>
<evidence type="ECO:0000256" key="4">
    <source>
        <dbReference type="ARBA" id="ARBA00022827"/>
    </source>
</evidence>
<gene>
    <name evidence="9" type="ORF">BCF53_11755</name>
</gene>
<keyword evidence="4 5" id="KW-0274">FAD</keyword>
<evidence type="ECO:0000313" key="9">
    <source>
        <dbReference type="EMBL" id="TCS38127.1"/>
    </source>
</evidence>
<organism evidence="9 10">
    <name type="scientific">Reinekea marinisedimentorum</name>
    <dbReference type="NCBI Taxonomy" id="230495"/>
    <lineage>
        <taxon>Bacteria</taxon>
        <taxon>Pseudomonadati</taxon>
        <taxon>Pseudomonadota</taxon>
        <taxon>Gammaproteobacteria</taxon>
        <taxon>Oceanospirillales</taxon>
        <taxon>Saccharospirillaceae</taxon>
        <taxon>Reinekea</taxon>
    </lineage>
</organism>
<dbReference type="SUPFAM" id="SSF54373">
    <property type="entry name" value="FAD-linked reductases, C-terminal domain"/>
    <property type="match status" value="1"/>
</dbReference>
<name>A0A4R3HXQ5_9GAMM</name>
<dbReference type="Pfam" id="PF05199">
    <property type="entry name" value="GMC_oxred_C"/>
    <property type="match status" value="1"/>
</dbReference>
<dbReference type="GO" id="GO:0050660">
    <property type="term" value="F:flavin adenine dinucleotide binding"/>
    <property type="evidence" value="ECO:0007669"/>
    <property type="project" value="InterPro"/>
</dbReference>
<reference evidence="9 10" key="1">
    <citation type="submission" date="2019-03" db="EMBL/GenBank/DDBJ databases">
        <title>Genomic Encyclopedia of Archaeal and Bacterial Type Strains, Phase II (KMG-II): from individual species to whole genera.</title>
        <authorList>
            <person name="Goeker M."/>
        </authorList>
    </citation>
    <scope>NUCLEOTIDE SEQUENCE [LARGE SCALE GENOMIC DNA]</scope>
    <source>
        <strain evidence="9 10">DSM 15388</strain>
    </source>
</reference>
<dbReference type="Gene3D" id="3.50.50.60">
    <property type="entry name" value="FAD/NAD(P)-binding domain"/>
    <property type="match status" value="1"/>
</dbReference>
<feature type="domain" description="Glucose-methanol-choline oxidoreductase N-terminal" evidence="7">
    <location>
        <begin position="80"/>
        <end position="103"/>
    </location>
</feature>
<feature type="domain" description="Glucose-methanol-choline oxidoreductase N-terminal" evidence="8">
    <location>
        <begin position="252"/>
        <end position="266"/>
    </location>
</feature>
<dbReference type="InterPro" id="IPR036188">
    <property type="entry name" value="FAD/NAD-bd_sf"/>
</dbReference>
<dbReference type="RefSeq" id="WP_132703099.1">
    <property type="nucleotide sequence ID" value="NZ_SLZR01000017.1"/>
</dbReference>
<evidence type="ECO:0000256" key="6">
    <source>
        <dbReference type="RuleBase" id="RU003968"/>
    </source>
</evidence>
<dbReference type="PANTHER" id="PTHR11552">
    <property type="entry name" value="GLUCOSE-METHANOL-CHOLINE GMC OXIDOREDUCTASE"/>
    <property type="match status" value="1"/>
</dbReference>
<dbReference type="EMBL" id="SLZR01000017">
    <property type="protein sequence ID" value="TCS38127.1"/>
    <property type="molecule type" value="Genomic_DNA"/>
</dbReference>
<comment type="similarity">
    <text evidence="2 6">Belongs to the GMC oxidoreductase family.</text>
</comment>
<dbReference type="InterPro" id="IPR000172">
    <property type="entry name" value="GMC_OxRdtase_N"/>
</dbReference>
<dbReference type="OrthoDB" id="9785276at2"/>
<accession>A0A4R3HXQ5</accession>
<dbReference type="PIRSF" id="PIRSF000137">
    <property type="entry name" value="Alcohol_oxidase"/>
    <property type="match status" value="1"/>
</dbReference>
<feature type="binding site" evidence="5">
    <location>
        <begin position="90"/>
        <end position="93"/>
    </location>
    <ligand>
        <name>FAD</name>
        <dbReference type="ChEBI" id="CHEBI:57692"/>
    </ligand>
</feature>
<comment type="caution">
    <text evidence="9">The sequence shown here is derived from an EMBL/GenBank/DDBJ whole genome shotgun (WGS) entry which is preliminary data.</text>
</comment>
<keyword evidence="10" id="KW-1185">Reference proteome</keyword>
<evidence type="ECO:0000256" key="5">
    <source>
        <dbReference type="PIRSR" id="PIRSR000137-2"/>
    </source>
</evidence>
<keyword evidence="3 6" id="KW-0285">Flavoprotein</keyword>
<proteinExistence type="inferred from homology"/>
<evidence type="ECO:0000259" key="7">
    <source>
        <dbReference type="PROSITE" id="PS00623"/>
    </source>
</evidence>
<evidence type="ECO:0000256" key="1">
    <source>
        <dbReference type="ARBA" id="ARBA00001974"/>
    </source>
</evidence>
<evidence type="ECO:0000313" key="10">
    <source>
        <dbReference type="Proteomes" id="UP000295793"/>
    </source>
</evidence>
<dbReference type="InterPro" id="IPR007867">
    <property type="entry name" value="GMC_OxRtase_C"/>
</dbReference>
<dbReference type="SUPFAM" id="SSF51905">
    <property type="entry name" value="FAD/NAD(P)-binding domain"/>
    <property type="match status" value="1"/>
</dbReference>
<dbReference type="InterPro" id="IPR012132">
    <property type="entry name" value="GMC_OxRdtase"/>
</dbReference>
<dbReference type="PANTHER" id="PTHR11552:SF147">
    <property type="entry name" value="CHOLINE DEHYDROGENASE, MITOCHONDRIAL"/>
    <property type="match status" value="1"/>
</dbReference>
<dbReference type="Pfam" id="PF00732">
    <property type="entry name" value="GMC_oxred_N"/>
    <property type="match status" value="1"/>
</dbReference>
<dbReference type="GO" id="GO:0016614">
    <property type="term" value="F:oxidoreductase activity, acting on CH-OH group of donors"/>
    <property type="evidence" value="ECO:0007669"/>
    <property type="project" value="InterPro"/>
</dbReference>
<evidence type="ECO:0000256" key="3">
    <source>
        <dbReference type="ARBA" id="ARBA00022630"/>
    </source>
</evidence>
<dbReference type="Proteomes" id="UP000295793">
    <property type="component" value="Unassembled WGS sequence"/>
</dbReference>
<dbReference type="PROSITE" id="PS00623">
    <property type="entry name" value="GMC_OXRED_1"/>
    <property type="match status" value="1"/>
</dbReference>
<feature type="binding site" evidence="5">
    <location>
        <position position="217"/>
    </location>
    <ligand>
        <name>FAD</name>
        <dbReference type="ChEBI" id="CHEBI:57692"/>
    </ligand>
</feature>
<evidence type="ECO:0000256" key="2">
    <source>
        <dbReference type="ARBA" id="ARBA00010790"/>
    </source>
</evidence>
<protein>
    <submittedName>
        <fullName evidence="9">Choline dehydrogenase-like flavoprotein</fullName>
    </submittedName>
</protein>